<evidence type="ECO:0000313" key="2">
    <source>
        <dbReference type="EMBL" id="MBC2600312.1"/>
    </source>
</evidence>
<feature type="binding site" evidence="1">
    <location>
        <position position="370"/>
    </location>
    <ligand>
        <name>Mg(2+)</name>
        <dbReference type="ChEBI" id="CHEBI:18420"/>
        <label>1</label>
    </ligand>
</feature>
<evidence type="ECO:0000256" key="1">
    <source>
        <dbReference type="PIRSR" id="PIRSR605502-1"/>
    </source>
</evidence>
<comment type="cofactor">
    <cofactor evidence="1">
        <name>Mg(2+)</name>
        <dbReference type="ChEBI" id="CHEBI:18420"/>
    </cofactor>
    <text evidence="1">Binds 2 magnesium ions per subunit.</text>
</comment>
<dbReference type="AlphaFoldDB" id="A0A7X1AUS0"/>
<dbReference type="GO" id="GO:0016787">
    <property type="term" value="F:hydrolase activity"/>
    <property type="evidence" value="ECO:0007669"/>
    <property type="project" value="UniProtKB-KW"/>
</dbReference>
<dbReference type="InterPro" id="IPR005502">
    <property type="entry name" value="Ribosyl_crysJ1"/>
</dbReference>
<gene>
    <name evidence="2" type="ORF">H5P30_00795</name>
</gene>
<dbReference type="Proteomes" id="UP000525652">
    <property type="component" value="Unassembled WGS sequence"/>
</dbReference>
<comment type="caution">
    <text evidence="2">The sequence shown here is derived from an EMBL/GenBank/DDBJ whole genome shotgun (WGS) entry which is preliminary data.</text>
</comment>
<accession>A0A7X1AUS0</accession>
<dbReference type="Pfam" id="PF03747">
    <property type="entry name" value="ADP_ribosyl_GH"/>
    <property type="match status" value="1"/>
</dbReference>
<dbReference type="InterPro" id="IPR036705">
    <property type="entry name" value="Ribosyl_crysJ1_sf"/>
</dbReference>
<name>A0A7X1AUS0_9BACT</name>
<protein>
    <submittedName>
        <fullName evidence="2">ADP-ribosylglycohydrolase family protein</fullName>
    </submittedName>
</protein>
<keyword evidence="1" id="KW-0479">Metal-binding</keyword>
<keyword evidence="2" id="KW-0378">Hydrolase</keyword>
<dbReference type="EMBL" id="JACHVA010000012">
    <property type="protein sequence ID" value="MBC2600312.1"/>
    <property type="molecule type" value="Genomic_DNA"/>
</dbReference>
<dbReference type="SUPFAM" id="SSF101478">
    <property type="entry name" value="ADP-ribosylglycohydrolase"/>
    <property type="match status" value="1"/>
</dbReference>
<reference evidence="2 3" key="1">
    <citation type="submission" date="2020-07" db="EMBL/GenBank/DDBJ databases">
        <authorList>
            <person name="Feng X."/>
        </authorList>
    </citation>
    <scope>NUCLEOTIDE SEQUENCE [LARGE SCALE GENOMIC DNA]</scope>
    <source>
        <strain evidence="2 3">JCM14086</strain>
    </source>
</reference>
<keyword evidence="1" id="KW-0460">Magnesium</keyword>
<dbReference type="RefSeq" id="WP_185691063.1">
    <property type="nucleotide sequence ID" value="NZ_JACHVA010000012.1"/>
</dbReference>
<keyword evidence="3" id="KW-1185">Reference proteome</keyword>
<organism evidence="2 3">
    <name type="scientific">Puniceicoccus vermicola</name>
    <dbReference type="NCBI Taxonomy" id="388746"/>
    <lineage>
        <taxon>Bacteria</taxon>
        <taxon>Pseudomonadati</taxon>
        <taxon>Verrucomicrobiota</taxon>
        <taxon>Opitutia</taxon>
        <taxon>Puniceicoccales</taxon>
        <taxon>Puniceicoccaceae</taxon>
        <taxon>Puniceicoccus</taxon>
    </lineage>
</organism>
<evidence type="ECO:0000313" key="3">
    <source>
        <dbReference type="Proteomes" id="UP000525652"/>
    </source>
</evidence>
<proteinExistence type="predicted"/>
<dbReference type="Gene3D" id="1.10.4080.10">
    <property type="entry name" value="ADP-ribosylation/Crystallin J1"/>
    <property type="match status" value="1"/>
</dbReference>
<sequence>MNDASRPSRLERTSGALWGMFVADSLAMPAHWFYSIESLKDQFNGGLTGYEDAPHPHPESFMVGMEYQPDVEQAQRCGRDYDILGRHSRFYKTTYSELKIETGHRESQHGNASPKEEERYHYHHGLKAGQNTLGAHLARVLLRSVAEEGRYCEAAFLEAFIHYMTAPEQRDDPYTEIYLRKWFENYASGKEKRDCAFHQRDIWSIGSLGGMNRPMILSMLADTAYQGLGFGLNHQILTHRSENVSAALGLSIPLLHDLLAGSPPMSAAMHHTASLRLPRITGDEMFAQYREHEGPDNIPDSEMWKLHTGLETKPFRLDEFAAQPPSAVVLEKLATACYPEHGLPLALYSAARHEFEPEPSLLADANAGGDNVGRGAVLGLLVGAASGPAFPEAWIDGLADKDTIANEIDGFLQVAEKDFPW</sequence>